<keyword evidence="3 6" id="KW-0694">RNA-binding</keyword>
<dbReference type="InterPro" id="IPR011605">
    <property type="entry name" value="NusB_fam"/>
</dbReference>
<dbReference type="PANTHER" id="PTHR11078">
    <property type="entry name" value="N UTILIZATION SUBSTANCE PROTEIN B-RELATED"/>
    <property type="match status" value="1"/>
</dbReference>
<dbReference type="Proteomes" id="UP001628193">
    <property type="component" value="Unassembled WGS sequence"/>
</dbReference>
<accession>A0ABQ0C513</accession>
<feature type="compositionally biased region" description="Polar residues" evidence="7">
    <location>
        <begin position="1"/>
        <end position="30"/>
    </location>
</feature>
<dbReference type="InterPro" id="IPR035926">
    <property type="entry name" value="NusB-like_sf"/>
</dbReference>
<dbReference type="InterPro" id="IPR006027">
    <property type="entry name" value="NusB_RsmB_TIM44"/>
</dbReference>
<organism evidence="9 10">
    <name type="scientific">Candidatus Magnetaquiglobus chichijimensis</name>
    <dbReference type="NCBI Taxonomy" id="3141448"/>
    <lineage>
        <taxon>Bacteria</taxon>
        <taxon>Pseudomonadati</taxon>
        <taxon>Pseudomonadota</taxon>
        <taxon>Magnetococcia</taxon>
        <taxon>Magnetococcales</taxon>
        <taxon>Candidatus Magnetaquicoccaceae</taxon>
        <taxon>Candidatus Magnetaquiglobus</taxon>
    </lineage>
</organism>
<evidence type="ECO:0000256" key="3">
    <source>
        <dbReference type="ARBA" id="ARBA00022884"/>
    </source>
</evidence>
<evidence type="ECO:0000256" key="4">
    <source>
        <dbReference type="ARBA" id="ARBA00023015"/>
    </source>
</evidence>
<gene>
    <name evidence="6 9" type="primary">nusB</name>
    <name evidence="9" type="ORF">SIID45300_00288</name>
</gene>
<evidence type="ECO:0000313" key="10">
    <source>
        <dbReference type="Proteomes" id="UP001628193"/>
    </source>
</evidence>
<name>A0ABQ0C513_9PROT</name>
<dbReference type="Pfam" id="PF01029">
    <property type="entry name" value="NusB"/>
    <property type="match status" value="1"/>
</dbReference>
<evidence type="ECO:0000313" key="9">
    <source>
        <dbReference type="EMBL" id="GAB0055989.1"/>
    </source>
</evidence>
<dbReference type="HAMAP" id="MF_00073">
    <property type="entry name" value="NusB"/>
    <property type="match status" value="1"/>
</dbReference>
<keyword evidence="4 6" id="KW-0805">Transcription regulation</keyword>
<feature type="domain" description="NusB/RsmB/TIM44" evidence="8">
    <location>
        <begin position="34"/>
        <end position="159"/>
    </location>
</feature>
<protein>
    <recommendedName>
        <fullName evidence="6">Transcription antitermination protein NusB</fullName>
    </recommendedName>
    <alternativeName>
        <fullName evidence="6">Antitermination factor NusB</fullName>
    </alternativeName>
</protein>
<evidence type="ECO:0000256" key="2">
    <source>
        <dbReference type="ARBA" id="ARBA00022814"/>
    </source>
</evidence>
<dbReference type="Gene3D" id="1.10.940.10">
    <property type="entry name" value="NusB-like"/>
    <property type="match status" value="1"/>
</dbReference>
<comment type="caution">
    <text evidence="9">The sequence shown here is derived from an EMBL/GenBank/DDBJ whole genome shotgun (WGS) entry which is preliminary data.</text>
</comment>
<dbReference type="PANTHER" id="PTHR11078:SF3">
    <property type="entry name" value="ANTITERMINATION NUSB DOMAIN-CONTAINING PROTEIN"/>
    <property type="match status" value="1"/>
</dbReference>
<keyword evidence="2 6" id="KW-0889">Transcription antitermination</keyword>
<dbReference type="SUPFAM" id="SSF48013">
    <property type="entry name" value="NusB-like"/>
    <property type="match status" value="1"/>
</dbReference>
<dbReference type="NCBIfam" id="TIGR01951">
    <property type="entry name" value="nusB"/>
    <property type="match status" value="1"/>
</dbReference>
<evidence type="ECO:0000256" key="6">
    <source>
        <dbReference type="HAMAP-Rule" id="MF_00073"/>
    </source>
</evidence>
<dbReference type="EMBL" id="BAAFGK010000001">
    <property type="protein sequence ID" value="GAB0055989.1"/>
    <property type="molecule type" value="Genomic_DNA"/>
</dbReference>
<keyword evidence="5 6" id="KW-0804">Transcription</keyword>
<keyword evidence="10" id="KW-1185">Reference proteome</keyword>
<evidence type="ECO:0000256" key="1">
    <source>
        <dbReference type="ARBA" id="ARBA00005952"/>
    </source>
</evidence>
<evidence type="ECO:0000259" key="8">
    <source>
        <dbReference type="Pfam" id="PF01029"/>
    </source>
</evidence>
<proteinExistence type="inferred from homology"/>
<feature type="region of interest" description="Disordered" evidence="7">
    <location>
        <begin position="1"/>
        <end position="33"/>
    </location>
</feature>
<reference evidence="9 10" key="1">
    <citation type="submission" date="2024-09" db="EMBL/GenBank/DDBJ databases">
        <title>Draft genome sequence of Candidatus Magnetaquicoccaceae bacterium FCR-1.</title>
        <authorList>
            <person name="Shimoshige H."/>
            <person name="Shimamura S."/>
            <person name="Taoka A."/>
            <person name="Kobayashi H."/>
            <person name="Maekawa T."/>
        </authorList>
    </citation>
    <scope>NUCLEOTIDE SEQUENCE [LARGE SCALE GENOMIC DNA]</scope>
    <source>
        <strain evidence="9 10">FCR-1</strain>
    </source>
</reference>
<comment type="function">
    <text evidence="6">Involved in transcription antitermination. Required for transcription of ribosomal RNA (rRNA) genes. Binds specifically to the boxA antiterminator sequence of the ribosomal RNA (rrn) operons.</text>
</comment>
<dbReference type="RefSeq" id="WP_420903700.1">
    <property type="nucleotide sequence ID" value="NZ_BAAFGK010000001.1"/>
</dbReference>
<evidence type="ECO:0000256" key="7">
    <source>
        <dbReference type="SAM" id="MobiDB-lite"/>
    </source>
</evidence>
<sequence>MNGISSHPRSGTGSGAANGTRTGTPENGTGLSRHKARELTLQALYQCDITGDGIHRAVVQLCEDNADGRADLDYFQKVAAGTWSRLEELDHWITLGANNWSLSRISTIDRNILRQGIYELLAEPELPVQVVIHEAIELSKRYGGDGSGAFVNGVMDNVAGRIRVTRAQIEGGIP</sequence>
<comment type="similarity">
    <text evidence="1 6">Belongs to the NusB family.</text>
</comment>
<evidence type="ECO:0000256" key="5">
    <source>
        <dbReference type="ARBA" id="ARBA00023163"/>
    </source>
</evidence>